<dbReference type="EMBL" id="JAASQL010000005">
    <property type="protein sequence ID" value="NIJ46256.1"/>
    <property type="molecule type" value="Genomic_DNA"/>
</dbReference>
<keyword evidence="1 2" id="KW-0732">Signal</keyword>
<comment type="caution">
    <text evidence="4">The sequence shown here is derived from an EMBL/GenBank/DDBJ whole genome shotgun (WGS) entry which is preliminary data.</text>
</comment>
<organism evidence="4 5">
    <name type="scientific">Wenyingzhuangia heitensis</name>
    <dbReference type="NCBI Taxonomy" id="1487859"/>
    <lineage>
        <taxon>Bacteria</taxon>
        <taxon>Pseudomonadati</taxon>
        <taxon>Bacteroidota</taxon>
        <taxon>Flavobacteriia</taxon>
        <taxon>Flavobacteriales</taxon>
        <taxon>Flavobacteriaceae</taxon>
        <taxon>Wenyingzhuangia</taxon>
    </lineage>
</organism>
<evidence type="ECO:0000313" key="5">
    <source>
        <dbReference type="Proteomes" id="UP000745859"/>
    </source>
</evidence>
<keyword evidence="5" id="KW-1185">Reference proteome</keyword>
<evidence type="ECO:0000256" key="2">
    <source>
        <dbReference type="SAM" id="SignalP"/>
    </source>
</evidence>
<evidence type="ECO:0000259" key="3">
    <source>
        <dbReference type="Pfam" id="PF18962"/>
    </source>
</evidence>
<dbReference type="NCBIfam" id="TIGR04183">
    <property type="entry name" value="Por_Secre_tail"/>
    <property type="match status" value="1"/>
</dbReference>
<protein>
    <recommendedName>
        <fullName evidence="3">Secretion system C-terminal sorting domain-containing protein</fullName>
    </recommendedName>
</protein>
<dbReference type="Proteomes" id="UP000745859">
    <property type="component" value="Unassembled WGS sequence"/>
</dbReference>
<evidence type="ECO:0000256" key="1">
    <source>
        <dbReference type="ARBA" id="ARBA00022729"/>
    </source>
</evidence>
<feature type="domain" description="Secretion system C-terminal sorting" evidence="3">
    <location>
        <begin position="295"/>
        <end position="353"/>
    </location>
</feature>
<feature type="signal peptide" evidence="2">
    <location>
        <begin position="1"/>
        <end position="18"/>
    </location>
</feature>
<gene>
    <name evidence="4" type="ORF">FHR24_002740</name>
</gene>
<evidence type="ECO:0000313" key="4">
    <source>
        <dbReference type="EMBL" id="NIJ46256.1"/>
    </source>
</evidence>
<dbReference type="Pfam" id="PF18962">
    <property type="entry name" value="Por_Secre_tail"/>
    <property type="match status" value="1"/>
</dbReference>
<reference evidence="4 5" key="1">
    <citation type="submission" date="2020-03" db="EMBL/GenBank/DDBJ databases">
        <title>Genomic Encyclopedia of Type Strains, Phase IV (KMG-IV): sequencing the most valuable type-strain genomes for metagenomic binning, comparative biology and taxonomic classification.</title>
        <authorList>
            <person name="Goeker M."/>
        </authorList>
    </citation>
    <scope>NUCLEOTIDE SEQUENCE [LARGE SCALE GENOMIC DNA]</scope>
    <source>
        <strain evidence="4 5">DSM 101599</strain>
    </source>
</reference>
<dbReference type="InterPro" id="IPR026444">
    <property type="entry name" value="Secre_tail"/>
</dbReference>
<sequence>MKKLLYAFTALFTTIAMAQSTTISAAPATAEAGETITISISFDTGSADLATNAYYELRDVTEDPVQWKAGQNLALDTPVAVGTHTTTTFTIPATVDPTHDFLLIANYKIGGAFGMGTSQAIDITPAPVAESWSFGEDLTFNAGTTLDVPIKYSSDEDIAAGGIKFIIWTETRGTVSEVNLFSDIWYGAFTNPSILPAGTNVETTITITAPNGMINPSTSKTYLSSDLTTWDPNAGDAGNNYVDHATTPAPTYTFQFRTALGTDASFQVKPASADFTVTESLSSADFKKLDAGLSPNPTTGIINIADTTGIKSISILTITGQVVKTFEVQSSIDISSLSSGVYILITDNGMYQKIIKE</sequence>
<accession>A0ABX0UFR4</accession>
<feature type="chain" id="PRO_5046128557" description="Secretion system C-terminal sorting domain-containing protein" evidence="2">
    <location>
        <begin position="19"/>
        <end position="357"/>
    </location>
</feature>
<proteinExistence type="predicted"/>
<dbReference type="RefSeq" id="WP_167190004.1">
    <property type="nucleotide sequence ID" value="NZ_JAASQL010000005.1"/>
</dbReference>
<name>A0ABX0UFR4_9FLAO</name>